<dbReference type="Proteomes" id="UP001370348">
    <property type="component" value="Chromosome"/>
</dbReference>
<dbReference type="RefSeq" id="WP_394822535.1">
    <property type="nucleotide sequence ID" value="NZ_CP089984.1"/>
</dbReference>
<accession>A0ABZ2LUT9</accession>
<evidence type="ECO:0000259" key="2">
    <source>
        <dbReference type="Pfam" id="PF09413"/>
    </source>
</evidence>
<evidence type="ECO:0000313" key="3">
    <source>
        <dbReference type="EMBL" id="WXB12915.1"/>
    </source>
</evidence>
<reference evidence="3 4" key="1">
    <citation type="submission" date="2021-12" db="EMBL/GenBank/DDBJ databases">
        <title>Discovery of the Pendulisporaceae a myxobacterial family with distinct sporulation behavior and unique specialized metabolism.</title>
        <authorList>
            <person name="Garcia R."/>
            <person name="Popoff A."/>
            <person name="Bader C.D."/>
            <person name="Loehr J."/>
            <person name="Walesch S."/>
            <person name="Walt C."/>
            <person name="Boldt J."/>
            <person name="Bunk B."/>
            <person name="Haeckl F.J.F.P.J."/>
            <person name="Gunesch A.P."/>
            <person name="Birkelbach J."/>
            <person name="Nuebel U."/>
            <person name="Pietschmann T."/>
            <person name="Bach T."/>
            <person name="Mueller R."/>
        </authorList>
    </citation>
    <scope>NUCLEOTIDE SEQUENCE [LARGE SCALE GENOMIC DNA]</scope>
    <source>
        <strain evidence="3 4">MSr11954</strain>
    </source>
</reference>
<organism evidence="3 4">
    <name type="scientific">Pendulispora albinea</name>
    <dbReference type="NCBI Taxonomy" id="2741071"/>
    <lineage>
        <taxon>Bacteria</taxon>
        <taxon>Pseudomonadati</taxon>
        <taxon>Myxococcota</taxon>
        <taxon>Myxococcia</taxon>
        <taxon>Myxococcales</taxon>
        <taxon>Sorangiineae</taxon>
        <taxon>Pendulisporaceae</taxon>
        <taxon>Pendulispora</taxon>
    </lineage>
</organism>
<feature type="region of interest" description="Disordered" evidence="1">
    <location>
        <begin position="66"/>
        <end position="88"/>
    </location>
</feature>
<sequence>MDAEDLVVVATFGTVAEAELAKEILGNEGISAFLGNEMAAGLMPYLASGLGGITLQVQRQHAPRARGILAAPPDGAPAGDGLDRTNGD</sequence>
<evidence type="ECO:0000256" key="1">
    <source>
        <dbReference type="SAM" id="MobiDB-lite"/>
    </source>
</evidence>
<feature type="compositionally biased region" description="Low complexity" evidence="1">
    <location>
        <begin position="69"/>
        <end position="80"/>
    </location>
</feature>
<feature type="domain" description="DUF2007" evidence="2">
    <location>
        <begin position="9"/>
        <end position="70"/>
    </location>
</feature>
<gene>
    <name evidence="3" type="ORF">LZC94_34330</name>
</gene>
<dbReference type="EMBL" id="CP089984">
    <property type="protein sequence ID" value="WXB12915.1"/>
    <property type="molecule type" value="Genomic_DNA"/>
</dbReference>
<dbReference type="Pfam" id="PF09413">
    <property type="entry name" value="DUF2007"/>
    <property type="match status" value="1"/>
</dbReference>
<name>A0ABZ2LUT9_9BACT</name>
<proteinExistence type="predicted"/>
<dbReference type="InterPro" id="IPR018551">
    <property type="entry name" value="DUF2007"/>
</dbReference>
<protein>
    <submittedName>
        <fullName evidence="3">DUF2007 domain-containing protein</fullName>
    </submittedName>
</protein>
<keyword evidence="4" id="KW-1185">Reference proteome</keyword>
<evidence type="ECO:0000313" key="4">
    <source>
        <dbReference type="Proteomes" id="UP001370348"/>
    </source>
</evidence>